<dbReference type="Proteomes" id="UP000229894">
    <property type="component" value="Unassembled WGS sequence"/>
</dbReference>
<sequence length="287" mass="32587">MTNPFLIDSHAHINFNAYKDDGSEVIKRTLKENIWLINVGAQDSTSRRAVEYAEKYKDGVYAAVGLHPSHVHQDNLKQDKGAQEESRELEEFDPEKYRTLLENPKVVALGEIGLEYGDGISQSAKDKQKQVLLEQLELARQMNKPVIFHCRKAYDDLIELLTQFQAGCSGCPMACPGADASQIRGVCHCFMGCWSQAEKLMEMGFYFGFNGLITYARDYDKVIRKLPLERILLETDCPYLTPTPHRGERNEPLYIKLVAEKIAEVKGIKLEKVAQQTVKNTRELFGI</sequence>
<feature type="binding site" evidence="3">
    <location>
        <position position="111"/>
    </location>
    <ligand>
        <name>a divalent metal cation</name>
        <dbReference type="ChEBI" id="CHEBI:60240"/>
        <label>1</label>
    </ligand>
</feature>
<comment type="caution">
    <text evidence="4">The sequence shown here is derived from an EMBL/GenBank/DDBJ whole genome shotgun (WGS) entry which is preliminary data.</text>
</comment>
<protein>
    <submittedName>
        <fullName evidence="4">Hydrolase TatD</fullName>
    </submittedName>
</protein>
<dbReference type="AlphaFoldDB" id="A0A2M7BUB4"/>
<dbReference type="CDD" id="cd01310">
    <property type="entry name" value="TatD_DNAse"/>
    <property type="match status" value="1"/>
</dbReference>
<dbReference type="Pfam" id="PF01026">
    <property type="entry name" value="TatD_DNase"/>
    <property type="match status" value="1"/>
</dbReference>
<keyword evidence="2 4" id="KW-0378">Hydrolase</keyword>
<dbReference type="InterPro" id="IPR032466">
    <property type="entry name" value="Metal_Hydrolase"/>
</dbReference>
<dbReference type="PANTHER" id="PTHR46124">
    <property type="entry name" value="D-AMINOACYL-TRNA DEACYLASE"/>
    <property type="match status" value="1"/>
</dbReference>
<keyword evidence="1 3" id="KW-0479">Metal-binding</keyword>
<feature type="binding site" evidence="3">
    <location>
        <position position="149"/>
    </location>
    <ligand>
        <name>a divalent metal cation</name>
        <dbReference type="ChEBI" id="CHEBI:60240"/>
        <label>2</label>
    </ligand>
</feature>
<dbReference type="NCBIfam" id="TIGR00010">
    <property type="entry name" value="YchF/TatD family DNA exonuclease"/>
    <property type="match status" value="1"/>
</dbReference>
<evidence type="ECO:0000256" key="3">
    <source>
        <dbReference type="PIRSR" id="PIRSR005902-1"/>
    </source>
</evidence>
<gene>
    <name evidence="4" type="ORF">COS49_02070</name>
</gene>
<dbReference type="InterPro" id="IPR015991">
    <property type="entry name" value="TatD/YcfH-like"/>
</dbReference>
<evidence type="ECO:0000313" key="4">
    <source>
        <dbReference type="EMBL" id="PIV10156.1"/>
    </source>
</evidence>
<dbReference type="GO" id="GO:0046872">
    <property type="term" value="F:metal ion binding"/>
    <property type="evidence" value="ECO:0007669"/>
    <property type="project" value="UniProtKB-KW"/>
</dbReference>
<feature type="binding site" evidence="3">
    <location>
        <position position="188"/>
    </location>
    <ligand>
        <name>a divalent metal cation</name>
        <dbReference type="ChEBI" id="CHEBI:60240"/>
        <label>2</label>
    </ligand>
</feature>
<dbReference type="GO" id="GO:0004536">
    <property type="term" value="F:DNA nuclease activity"/>
    <property type="evidence" value="ECO:0007669"/>
    <property type="project" value="InterPro"/>
</dbReference>
<dbReference type="PROSITE" id="PS01137">
    <property type="entry name" value="TATD_1"/>
    <property type="match status" value="1"/>
</dbReference>
<accession>A0A2M7BUB4</accession>
<proteinExistence type="predicted"/>
<evidence type="ECO:0000256" key="1">
    <source>
        <dbReference type="ARBA" id="ARBA00022723"/>
    </source>
</evidence>
<dbReference type="PIRSF" id="PIRSF005902">
    <property type="entry name" value="DNase_TatD"/>
    <property type="match status" value="1"/>
</dbReference>
<feature type="binding site" evidence="3">
    <location>
        <position position="236"/>
    </location>
    <ligand>
        <name>a divalent metal cation</name>
        <dbReference type="ChEBI" id="CHEBI:60240"/>
        <label>1</label>
    </ligand>
</feature>
<dbReference type="FunFam" id="3.20.20.140:FF:000005">
    <property type="entry name" value="TatD family hydrolase"/>
    <property type="match status" value="1"/>
</dbReference>
<name>A0A2M7BUB4_9BACT</name>
<dbReference type="SUPFAM" id="SSF51556">
    <property type="entry name" value="Metallo-dependent hydrolases"/>
    <property type="match status" value="1"/>
</dbReference>
<dbReference type="GO" id="GO:0016788">
    <property type="term" value="F:hydrolase activity, acting on ester bonds"/>
    <property type="evidence" value="ECO:0007669"/>
    <property type="project" value="InterPro"/>
</dbReference>
<evidence type="ECO:0000313" key="5">
    <source>
        <dbReference type="Proteomes" id="UP000229894"/>
    </source>
</evidence>
<dbReference type="PANTHER" id="PTHR46124:SF2">
    <property type="entry name" value="D-AMINOACYL-TRNA DEACYLASE"/>
    <property type="match status" value="1"/>
</dbReference>
<dbReference type="GO" id="GO:0005829">
    <property type="term" value="C:cytosol"/>
    <property type="evidence" value="ECO:0007669"/>
    <property type="project" value="TreeGrafter"/>
</dbReference>
<dbReference type="InterPro" id="IPR001130">
    <property type="entry name" value="TatD-like"/>
</dbReference>
<evidence type="ECO:0000256" key="2">
    <source>
        <dbReference type="ARBA" id="ARBA00022801"/>
    </source>
</evidence>
<dbReference type="Gene3D" id="3.20.20.140">
    <property type="entry name" value="Metal-dependent hydrolases"/>
    <property type="match status" value="1"/>
</dbReference>
<dbReference type="EMBL" id="PEUX01000042">
    <property type="protein sequence ID" value="PIV10156.1"/>
    <property type="molecule type" value="Genomic_DNA"/>
</dbReference>
<feature type="binding site" evidence="3">
    <location>
        <position position="10"/>
    </location>
    <ligand>
        <name>a divalent metal cation</name>
        <dbReference type="ChEBI" id="CHEBI:60240"/>
        <label>1</label>
    </ligand>
</feature>
<reference evidence="5" key="1">
    <citation type="submission" date="2017-09" db="EMBL/GenBank/DDBJ databases">
        <title>Depth-based differentiation of microbial function through sediment-hosted aquifers and enrichment of novel symbionts in the deep terrestrial subsurface.</title>
        <authorList>
            <person name="Probst A.J."/>
            <person name="Ladd B."/>
            <person name="Jarett J.K."/>
            <person name="Geller-Mcgrath D.E."/>
            <person name="Sieber C.M.K."/>
            <person name="Emerson J.B."/>
            <person name="Anantharaman K."/>
            <person name="Thomas B.C."/>
            <person name="Malmstrom R."/>
            <person name="Stieglmeier M."/>
            <person name="Klingl A."/>
            <person name="Woyke T."/>
            <person name="Ryan C.M."/>
            <person name="Banfield J.F."/>
        </authorList>
    </citation>
    <scope>NUCLEOTIDE SEQUENCE [LARGE SCALE GENOMIC DNA]</scope>
</reference>
<feature type="binding site" evidence="3">
    <location>
        <position position="12"/>
    </location>
    <ligand>
        <name>a divalent metal cation</name>
        <dbReference type="ChEBI" id="CHEBI:60240"/>
        <label>1</label>
    </ligand>
</feature>
<organism evidence="4 5">
    <name type="scientific">Candidatus Portnoybacteria bacterium CG03_land_8_20_14_0_80_41_10</name>
    <dbReference type="NCBI Taxonomy" id="1974808"/>
    <lineage>
        <taxon>Bacteria</taxon>
        <taxon>Candidatus Portnoyibacteriota</taxon>
    </lineage>
</organism>
<dbReference type="InterPro" id="IPR018228">
    <property type="entry name" value="DNase_TatD-rel_CS"/>
</dbReference>
<dbReference type="PROSITE" id="PS01091">
    <property type="entry name" value="TATD_3"/>
    <property type="match status" value="1"/>
</dbReference>